<reference evidence="1 2" key="1">
    <citation type="submission" date="2021-06" db="EMBL/GenBank/DDBJ databases">
        <title>Caerostris darwini draft genome.</title>
        <authorList>
            <person name="Kono N."/>
            <person name="Arakawa K."/>
        </authorList>
    </citation>
    <scope>NUCLEOTIDE SEQUENCE [LARGE SCALE GENOMIC DNA]</scope>
</reference>
<sequence length="92" mass="10275">MVNPKKDLFHLNPPVPVLQPQEPTIALQLQQESSIALLLQQASNCLFLQQDTSIDLHLQQDINFYTLQQASTATNSILHPQSNCITNSTTFS</sequence>
<keyword evidence="2" id="KW-1185">Reference proteome</keyword>
<evidence type="ECO:0000313" key="2">
    <source>
        <dbReference type="Proteomes" id="UP001054837"/>
    </source>
</evidence>
<evidence type="ECO:0000313" key="1">
    <source>
        <dbReference type="EMBL" id="GIY37097.1"/>
    </source>
</evidence>
<comment type="caution">
    <text evidence="1">The sequence shown here is derived from an EMBL/GenBank/DDBJ whole genome shotgun (WGS) entry which is preliminary data.</text>
</comment>
<dbReference type="AlphaFoldDB" id="A0AAV4SX70"/>
<organism evidence="1 2">
    <name type="scientific">Caerostris darwini</name>
    <dbReference type="NCBI Taxonomy" id="1538125"/>
    <lineage>
        <taxon>Eukaryota</taxon>
        <taxon>Metazoa</taxon>
        <taxon>Ecdysozoa</taxon>
        <taxon>Arthropoda</taxon>
        <taxon>Chelicerata</taxon>
        <taxon>Arachnida</taxon>
        <taxon>Araneae</taxon>
        <taxon>Araneomorphae</taxon>
        <taxon>Entelegynae</taxon>
        <taxon>Araneoidea</taxon>
        <taxon>Araneidae</taxon>
        <taxon>Caerostris</taxon>
    </lineage>
</organism>
<name>A0AAV4SX70_9ARAC</name>
<dbReference type="Proteomes" id="UP001054837">
    <property type="component" value="Unassembled WGS sequence"/>
</dbReference>
<dbReference type="EMBL" id="BPLQ01008398">
    <property type="protein sequence ID" value="GIY37097.1"/>
    <property type="molecule type" value="Genomic_DNA"/>
</dbReference>
<gene>
    <name evidence="1" type="ORF">CDAR_388001</name>
</gene>
<protein>
    <submittedName>
        <fullName evidence="1">Uncharacterized protein</fullName>
    </submittedName>
</protein>
<proteinExistence type="predicted"/>
<accession>A0AAV4SX70</accession>